<dbReference type="AlphaFoldDB" id="S7PSI0"/>
<feature type="compositionally biased region" description="Polar residues" evidence="1">
    <location>
        <begin position="16"/>
        <end position="25"/>
    </location>
</feature>
<dbReference type="KEGG" id="gtr:GLOTRDRAFT_97092"/>
<dbReference type="EMBL" id="KB469317">
    <property type="protein sequence ID" value="EPQ50373.1"/>
    <property type="molecule type" value="Genomic_DNA"/>
</dbReference>
<accession>S7PSI0</accession>
<reference evidence="2 3" key="1">
    <citation type="journal article" date="2012" name="Science">
        <title>The Paleozoic origin of enzymatic lignin decomposition reconstructed from 31 fungal genomes.</title>
        <authorList>
            <person name="Floudas D."/>
            <person name="Binder M."/>
            <person name="Riley R."/>
            <person name="Barry K."/>
            <person name="Blanchette R.A."/>
            <person name="Henrissat B."/>
            <person name="Martinez A.T."/>
            <person name="Otillar R."/>
            <person name="Spatafora J.W."/>
            <person name="Yadav J.S."/>
            <person name="Aerts A."/>
            <person name="Benoit I."/>
            <person name="Boyd A."/>
            <person name="Carlson A."/>
            <person name="Copeland A."/>
            <person name="Coutinho P.M."/>
            <person name="de Vries R.P."/>
            <person name="Ferreira P."/>
            <person name="Findley K."/>
            <person name="Foster B."/>
            <person name="Gaskell J."/>
            <person name="Glotzer D."/>
            <person name="Gorecki P."/>
            <person name="Heitman J."/>
            <person name="Hesse C."/>
            <person name="Hori C."/>
            <person name="Igarashi K."/>
            <person name="Jurgens J.A."/>
            <person name="Kallen N."/>
            <person name="Kersten P."/>
            <person name="Kohler A."/>
            <person name="Kuees U."/>
            <person name="Kumar T.K.A."/>
            <person name="Kuo A."/>
            <person name="LaButti K."/>
            <person name="Larrondo L.F."/>
            <person name="Lindquist E."/>
            <person name="Ling A."/>
            <person name="Lombard V."/>
            <person name="Lucas S."/>
            <person name="Lundell T."/>
            <person name="Martin R."/>
            <person name="McLaughlin D.J."/>
            <person name="Morgenstern I."/>
            <person name="Morin E."/>
            <person name="Murat C."/>
            <person name="Nagy L.G."/>
            <person name="Nolan M."/>
            <person name="Ohm R.A."/>
            <person name="Patyshakuliyeva A."/>
            <person name="Rokas A."/>
            <person name="Ruiz-Duenas F.J."/>
            <person name="Sabat G."/>
            <person name="Salamov A."/>
            <person name="Samejima M."/>
            <person name="Schmutz J."/>
            <person name="Slot J.C."/>
            <person name="St John F."/>
            <person name="Stenlid J."/>
            <person name="Sun H."/>
            <person name="Sun S."/>
            <person name="Syed K."/>
            <person name="Tsang A."/>
            <person name="Wiebenga A."/>
            <person name="Young D."/>
            <person name="Pisabarro A."/>
            <person name="Eastwood D.C."/>
            <person name="Martin F."/>
            <person name="Cullen D."/>
            <person name="Grigoriev I.V."/>
            <person name="Hibbett D.S."/>
        </authorList>
    </citation>
    <scope>NUCLEOTIDE SEQUENCE [LARGE SCALE GENOMIC DNA]</scope>
    <source>
        <strain evidence="2 3">ATCC 11539</strain>
    </source>
</reference>
<protein>
    <submittedName>
        <fullName evidence="2">Uncharacterized protein</fullName>
    </submittedName>
</protein>
<evidence type="ECO:0000313" key="2">
    <source>
        <dbReference type="EMBL" id="EPQ50373.1"/>
    </source>
</evidence>
<sequence>MTTPTTERGSDMPKSASVTSQQTGQMPGLVNGMVIVETSVLRERATRLIEAMRQEDSLLEEAIQGIWSELAALRELCDRRMPAWREKLNTMNAIVEGHFKGERILTEGADVWVMQEITEQYRLLLLIGDVEREAYLLQQRGHARPHLTQL</sequence>
<evidence type="ECO:0000256" key="1">
    <source>
        <dbReference type="SAM" id="MobiDB-lite"/>
    </source>
</evidence>
<proteinExistence type="predicted"/>
<gene>
    <name evidence="2" type="ORF">GLOTRDRAFT_97092</name>
</gene>
<organism evidence="2 3">
    <name type="scientific">Gloeophyllum trabeum (strain ATCC 11539 / FP-39264 / Madison 617)</name>
    <name type="common">Brown rot fungus</name>
    <dbReference type="NCBI Taxonomy" id="670483"/>
    <lineage>
        <taxon>Eukaryota</taxon>
        <taxon>Fungi</taxon>
        <taxon>Dikarya</taxon>
        <taxon>Basidiomycota</taxon>
        <taxon>Agaricomycotina</taxon>
        <taxon>Agaricomycetes</taxon>
        <taxon>Gloeophyllales</taxon>
        <taxon>Gloeophyllaceae</taxon>
        <taxon>Gloeophyllum</taxon>
    </lineage>
</organism>
<feature type="region of interest" description="Disordered" evidence="1">
    <location>
        <begin position="1"/>
        <end position="25"/>
    </location>
</feature>
<dbReference type="Proteomes" id="UP000030669">
    <property type="component" value="Unassembled WGS sequence"/>
</dbReference>
<dbReference type="HOGENOM" id="CLU_1740703_0_0_1"/>
<keyword evidence="3" id="KW-1185">Reference proteome</keyword>
<evidence type="ECO:0000313" key="3">
    <source>
        <dbReference type="Proteomes" id="UP000030669"/>
    </source>
</evidence>
<dbReference type="GeneID" id="19309947"/>
<name>S7PSI0_GLOTA</name>
<dbReference type="RefSeq" id="XP_007871207.1">
    <property type="nucleotide sequence ID" value="XM_007873016.1"/>
</dbReference>